<dbReference type="GO" id="GO:0017056">
    <property type="term" value="F:structural constituent of nuclear pore"/>
    <property type="evidence" value="ECO:0007669"/>
    <property type="project" value="InterPro"/>
</dbReference>
<evidence type="ECO:0000256" key="8">
    <source>
        <dbReference type="SAM" id="MobiDB-lite"/>
    </source>
</evidence>
<evidence type="ECO:0000256" key="1">
    <source>
        <dbReference type="ARBA" id="ARBA00004259"/>
    </source>
</evidence>
<dbReference type="PANTHER" id="PTHR13405">
    <property type="entry name" value="NUCLEAR PORE COMPLEX PROTEIN NUP133"/>
    <property type="match status" value="1"/>
</dbReference>
<evidence type="ECO:0000256" key="5">
    <source>
        <dbReference type="ARBA" id="ARBA00022927"/>
    </source>
</evidence>
<evidence type="ECO:0000256" key="2">
    <source>
        <dbReference type="ARBA" id="ARBA00005569"/>
    </source>
</evidence>
<evidence type="ECO:0008006" key="13">
    <source>
        <dbReference type="Google" id="ProtNLM"/>
    </source>
</evidence>
<evidence type="ECO:0000256" key="6">
    <source>
        <dbReference type="ARBA" id="ARBA00023010"/>
    </source>
</evidence>
<dbReference type="EMBL" id="NQVE01000162">
    <property type="protein sequence ID" value="RAL42791.1"/>
    <property type="molecule type" value="Genomic_DNA"/>
</dbReference>
<comment type="subcellular location">
    <subcellularLocation>
        <location evidence="1">Nucleus envelope</location>
    </subcellularLocation>
</comment>
<organism evidence="11 12">
    <name type="scientific">Cuscuta australis</name>
    <dbReference type="NCBI Taxonomy" id="267555"/>
    <lineage>
        <taxon>Eukaryota</taxon>
        <taxon>Viridiplantae</taxon>
        <taxon>Streptophyta</taxon>
        <taxon>Embryophyta</taxon>
        <taxon>Tracheophyta</taxon>
        <taxon>Spermatophyta</taxon>
        <taxon>Magnoliopsida</taxon>
        <taxon>eudicotyledons</taxon>
        <taxon>Gunneridae</taxon>
        <taxon>Pentapetalae</taxon>
        <taxon>asterids</taxon>
        <taxon>lamiids</taxon>
        <taxon>Solanales</taxon>
        <taxon>Convolvulaceae</taxon>
        <taxon>Cuscuteae</taxon>
        <taxon>Cuscuta</taxon>
        <taxon>Cuscuta subgen. Grammica</taxon>
        <taxon>Cuscuta sect. Cleistogrammica</taxon>
    </lineage>
</organism>
<dbReference type="Pfam" id="PF08801">
    <property type="entry name" value="Nucleoporin_N"/>
    <property type="match status" value="1"/>
</dbReference>
<protein>
    <recommendedName>
        <fullName evidence="13">Nucleoporin Nup133/Nup155-like N-terminal domain-containing protein</fullName>
    </recommendedName>
</protein>
<dbReference type="InterPro" id="IPR007187">
    <property type="entry name" value="Nucleoporin_Nup133/Nup155_C"/>
</dbReference>
<accession>A0A328DEZ2</accession>
<evidence type="ECO:0000259" key="9">
    <source>
        <dbReference type="Pfam" id="PF03177"/>
    </source>
</evidence>
<comment type="caution">
    <text evidence="11">The sequence shown here is derived from an EMBL/GenBank/DDBJ whole genome shotgun (WGS) entry which is preliminary data.</text>
</comment>
<feature type="domain" description="Nucleoporin Nup133/Nup155-like C-terminal" evidence="9">
    <location>
        <begin position="1013"/>
        <end position="1152"/>
    </location>
</feature>
<dbReference type="GO" id="GO:0000972">
    <property type="term" value="P:transcription-dependent tethering of RNA polymerase II gene DNA at nuclear periphery"/>
    <property type="evidence" value="ECO:0007669"/>
    <property type="project" value="TreeGrafter"/>
</dbReference>
<evidence type="ECO:0000313" key="12">
    <source>
        <dbReference type="Proteomes" id="UP000249390"/>
    </source>
</evidence>
<name>A0A328DEZ2_9ASTE</name>
<evidence type="ECO:0000259" key="10">
    <source>
        <dbReference type="Pfam" id="PF08801"/>
    </source>
</evidence>
<dbReference type="Gene3D" id="1.20.58.1380">
    <property type="match status" value="1"/>
</dbReference>
<keyword evidence="12" id="KW-1185">Reference proteome</keyword>
<evidence type="ECO:0000313" key="11">
    <source>
        <dbReference type="EMBL" id="RAL42791.1"/>
    </source>
</evidence>
<dbReference type="InterPro" id="IPR037624">
    <property type="entry name" value="Nup133-like"/>
</dbReference>
<dbReference type="Proteomes" id="UP000249390">
    <property type="component" value="Unassembled WGS sequence"/>
</dbReference>
<reference evidence="11 12" key="1">
    <citation type="submission" date="2018-06" db="EMBL/GenBank/DDBJ databases">
        <title>The Genome of Cuscuta australis (Dodder) Provides Insight into the Evolution of Plant Parasitism.</title>
        <authorList>
            <person name="Liu H."/>
        </authorList>
    </citation>
    <scope>NUCLEOTIDE SEQUENCE [LARGE SCALE GENOMIC DNA]</scope>
    <source>
        <strain evidence="12">cv. Yunnan</strain>
        <tissue evidence="11">Vines</tissue>
    </source>
</reference>
<feature type="domain" description="Nucleoporin Nup133/Nup155-like N-terminal" evidence="10">
    <location>
        <begin position="76"/>
        <end position="538"/>
    </location>
</feature>
<sequence>MFSPGTRKTNFTARKSGRERSAADSPVTPLVESRRSHLGNDVLNRPSTGTPAPWASRLSVLARIPPTKKSDKENEADPVKPVFVGEFPQLLRDEQAAVLQSRASGKAAHSGGMDKETQLAWIICGSKLFIWSYLASAASKNCVVLKLPSTGNDDKGHSHSSDKWLVSVVNWNSKQDTNEVVPHCSSVGVIACDQKSRTLLYWSDIFSDAVTQPIVSYDDHEDVGVTLSPVYTNATPYNLRKPNKHSGSSTLSTINSLISSAIPEGRQNRACVALACSSSGELWQYLCSSTGVQRKRIYQNISQEDDGGYFVGGRGYPRSLVWHFLPRSDKPNKQFLLLTDREIQCFSIEPSPNHMVSKIWSHEIIGTDSDLGIQKDLAGQKRIWPLDLQVDNEGKVITILIAIFCKDRVNSSSYTEYSLLTMQFKSGVDVYSECVQPTHKRVLEKQAPPQVIIPKARVEDEDFLFSMRLKIGGKPAGSVIILSGDGTATVSHNQGNSTRLYQFDLPYDAGKVIDASVFPSDDDGEGAWAVLTEKVGVWAIPEKAVKLGGVEPPERSLSRKGSSSERSFQEEKKSLWFAGNIAKRRESSELLDDGDRQRSSLNAIARRTAQDEESEALLNQLFHDFLLSGQVDGVFDKLKHSGAFERDGETNVFARMSKSIVDTLAKHWTTTRGAEIVSVSVVSTQLIEKNQKHQEFLQFLALSKCHEELCYVQRHSLQIIMEHGEKLAAMIQLRELQSKVSQNHGTGSGSHLHSEMQFSSALWDLIQLVGERARRRTVLLMDRDNAEVFYSKVSDLEELFHCLERQFDYVVHEDMPVSVQIQRACELSNACVILFRTAMNYRNEQHIWYPSPEGLMPWTSQEKVRNGLWKIASFMLHLSKQKYPVDDAIKWNYYSYLEGLSDVLLESHSGAITARNGYGGHKGLLDEFSSRKDALLDSLYQQVKDFVEVNTQDSEQDFTHEHEELFRKLSSGLFSIAKRHEGYQTLWNICTDLNDLDLLGTLMHESMGRTGGFCYFVFQRMYENKQFSKLMRFGEEFQEELTIFLKQHQDLLWLHEVFLHEFSSATETLHVLALSQDDDRISDMEASYASDKRTSLSDRKRFLNLSKIAAMAGRDAHFETKVKRIDADLKILNSQEEILRVLPENERQNIGPHQQLLSPRHLIELCLKSQTRELSLIAFDVFAWTSLSFLKSNTSLLEECWRNALTQDDWEKLHQASIAEGWGDEESLSILQDTVLFQASARCYGPHAKTFEGSFSQVLPLRQEESSELQNPNGVVPSSSVESILMQHHDFPDAGRLMLTAVMLGSVVDNDKSTRDPSSQME</sequence>
<evidence type="ECO:0000256" key="7">
    <source>
        <dbReference type="ARBA" id="ARBA00023242"/>
    </source>
</evidence>
<evidence type="ECO:0000256" key="3">
    <source>
        <dbReference type="ARBA" id="ARBA00022448"/>
    </source>
</evidence>
<dbReference type="FunFam" id="1.20.58.1380:FF:000005">
    <property type="entry name" value="Nuclear pore complex protein NUP133"/>
    <property type="match status" value="1"/>
</dbReference>
<feature type="region of interest" description="Disordered" evidence="8">
    <location>
        <begin position="1"/>
        <end position="54"/>
    </location>
</feature>
<feature type="compositionally biased region" description="Polar residues" evidence="8">
    <location>
        <begin position="1"/>
        <end position="13"/>
    </location>
</feature>
<keyword evidence="4" id="KW-0509">mRNA transport</keyword>
<proteinExistence type="inferred from homology"/>
<keyword evidence="5" id="KW-0653">Protein transport</keyword>
<dbReference type="InterPro" id="IPR015943">
    <property type="entry name" value="WD40/YVTN_repeat-like_dom_sf"/>
</dbReference>
<keyword evidence="7" id="KW-0539">Nucleus</keyword>
<dbReference type="PANTHER" id="PTHR13405:SF11">
    <property type="entry name" value="NUCLEAR PORE COMPLEX PROTEIN NUP133"/>
    <property type="match status" value="1"/>
</dbReference>
<evidence type="ECO:0000256" key="4">
    <source>
        <dbReference type="ARBA" id="ARBA00022816"/>
    </source>
</evidence>
<dbReference type="GO" id="GO:0031080">
    <property type="term" value="C:nuclear pore outer ring"/>
    <property type="evidence" value="ECO:0007669"/>
    <property type="project" value="TreeGrafter"/>
</dbReference>
<dbReference type="SUPFAM" id="SSF117289">
    <property type="entry name" value="Nucleoporin domain"/>
    <property type="match status" value="1"/>
</dbReference>
<dbReference type="GO" id="GO:0006606">
    <property type="term" value="P:protein import into nucleus"/>
    <property type="evidence" value="ECO:0007669"/>
    <property type="project" value="TreeGrafter"/>
</dbReference>
<dbReference type="Pfam" id="PF03177">
    <property type="entry name" value="Nucleoporin_C"/>
    <property type="match status" value="1"/>
</dbReference>
<gene>
    <name evidence="11" type="ORF">DM860_009298</name>
</gene>
<keyword evidence="3" id="KW-0813">Transport</keyword>
<dbReference type="GO" id="GO:0016973">
    <property type="term" value="P:poly(A)+ mRNA export from nucleus"/>
    <property type="evidence" value="ECO:0007669"/>
    <property type="project" value="TreeGrafter"/>
</dbReference>
<dbReference type="InterPro" id="IPR014908">
    <property type="entry name" value="Nucleoporin_Nup133/Nup155_N"/>
</dbReference>
<comment type="similarity">
    <text evidence="2">Belongs to the nucleoporin Nup133 family.</text>
</comment>
<keyword evidence="6" id="KW-0811">Translocation</keyword>
<dbReference type="Gene3D" id="2.130.10.10">
    <property type="entry name" value="YVTN repeat-like/Quinoprotein amine dehydrogenase"/>
    <property type="match status" value="1"/>
</dbReference>